<reference evidence="2" key="1">
    <citation type="journal article" date="2004" name="Nature">
        <title>Genome duplication in the teleost fish Tetraodon nigroviridis reveals the early vertebrate proto-karyotype.</title>
        <authorList>
            <person name="Jaillon O."/>
            <person name="Aury J.-M."/>
            <person name="Brunet F."/>
            <person name="Petit J.-L."/>
            <person name="Stange-Thomann N."/>
            <person name="Mauceli E."/>
            <person name="Bouneau L."/>
            <person name="Fischer C."/>
            <person name="Ozouf-Costaz C."/>
            <person name="Bernot A."/>
            <person name="Nicaud S."/>
            <person name="Jaffe D."/>
            <person name="Fisher S."/>
            <person name="Lutfalla G."/>
            <person name="Dossat C."/>
            <person name="Segurens B."/>
            <person name="Dasilva C."/>
            <person name="Salanoubat M."/>
            <person name="Levy M."/>
            <person name="Boudet N."/>
            <person name="Castellano S."/>
            <person name="Anthouard V."/>
            <person name="Jubin C."/>
            <person name="Castelli V."/>
            <person name="Katinka M."/>
            <person name="Vacherie B."/>
            <person name="Biemont C."/>
            <person name="Skalli Z."/>
            <person name="Cattolico L."/>
            <person name="Poulain J."/>
            <person name="De Berardinis V."/>
            <person name="Cruaud C."/>
            <person name="Duprat S."/>
            <person name="Brottier P."/>
            <person name="Coutanceau J.-P."/>
            <person name="Gouzy J."/>
            <person name="Parra G."/>
            <person name="Lardier G."/>
            <person name="Chapple C."/>
            <person name="McKernan K.J."/>
            <person name="McEwan P."/>
            <person name="Bosak S."/>
            <person name="Kellis M."/>
            <person name="Volff J.-N."/>
            <person name="Guigo R."/>
            <person name="Zody M.C."/>
            <person name="Mesirov J."/>
            <person name="Lindblad-Toh K."/>
            <person name="Birren B."/>
            <person name="Nusbaum C."/>
            <person name="Kahn D."/>
            <person name="Robinson-Rechavi M."/>
            <person name="Laudet V."/>
            <person name="Schachter V."/>
            <person name="Quetier F."/>
            <person name="Saurin W."/>
            <person name="Scarpelli C."/>
            <person name="Wincker P."/>
            <person name="Lander E.S."/>
            <person name="Weissenbach J."/>
            <person name="Roest Crollius H."/>
        </authorList>
    </citation>
    <scope>NUCLEOTIDE SEQUENCE [LARGE SCALE GENOMIC DNA]</scope>
</reference>
<feature type="compositionally biased region" description="Polar residues" evidence="1">
    <location>
        <begin position="1"/>
        <end position="13"/>
    </location>
</feature>
<evidence type="ECO:0000256" key="1">
    <source>
        <dbReference type="SAM" id="MobiDB-lite"/>
    </source>
</evidence>
<dbReference type="EMBL" id="CAAE01020998">
    <property type="protein sequence ID" value="CAG14192.1"/>
    <property type="molecule type" value="Genomic_DNA"/>
</dbReference>
<comment type="caution">
    <text evidence="2">The sequence shown here is derived from an EMBL/GenBank/DDBJ whole genome shotgun (WGS) entry which is preliminary data.</text>
</comment>
<dbReference type="KEGG" id="tng:GSTEN00036220G001"/>
<feature type="compositionally biased region" description="Low complexity" evidence="1">
    <location>
        <begin position="20"/>
        <end position="32"/>
    </location>
</feature>
<gene>
    <name evidence="2" type="ORF">GSTENG00036220001</name>
</gene>
<feature type="non-terminal residue" evidence="2">
    <location>
        <position position="1"/>
    </location>
</feature>
<organism evidence="2">
    <name type="scientific">Tetraodon nigroviridis</name>
    <name type="common">Spotted green pufferfish</name>
    <name type="synonym">Chelonodon nigroviridis</name>
    <dbReference type="NCBI Taxonomy" id="99883"/>
    <lineage>
        <taxon>Eukaryota</taxon>
        <taxon>Metazoa</taxon>
        <taxon>Chordata</taxon>
        <taxon>Craniata</taxon>
        <taxon>Vertebrata</taxon>
        <taxon>Euteleostomi</taxon>
        <taxon>Actinopterygii</taxon>
        <taxon>Neopterygii</taxon>
        <taxon>Teleostei</taxon>
        <taxon>Neoteleostei</taxon>
        <taxon>Acanthomorphata</taxon>
        <taxon>Eupercaria</taxon>
        <taxon>Tetraodontiformes</taxon>
        <taxon>Tetradontoidea</taxon>
        <taxon>Tetraodontidae</taxon>
        <taxon>Tetraodon</taxon>
    </lineage>
</organism>
<accession>Q4RBP1</accession>
<feature type="non-terminal residue" evidence="2">
    <location>
        <position position="246"/>
    </location>
</feature>
<protein>
    <submittedName>
        <fullName evidence="2">(spotted green pufferfish) hypothetical protein</fullName>
    </submittedName>
</protein>
<feature type="region of interest" description="Disordered" evidence="1">
    <location>
        <begin position="139"/>
        <end position="246"/>
    </location>
</feature>
<dbReference type="AlphaFoldDB" id="Q4RBP1"/>
<dbReference type="OrthoDB" id="5984008at2759"/>
<evidence type="ECO:0000313" key="2">
    <source>
        <dbReference type="EMBL" id="CAG14192.1"/>
    </source>
</evidence>
<feature type="region of interest" description="Disordered" evidence="1">
    <location>
        <begin position="1"/>
        <end position="52"/>
    </location>
</feature>
<proteinExistence type="predicted"/>
<reference evidence="2" key="2">
    <citation type="submission" date="2004-02" db="EMBL/GenBank/DDBJ databases">
        <authorList>
            <consortium name="Genoscope"/>
            <consortium name="Whitehead Institute Centre for Genome Research"/>
        </authorList>
    </citation>
    <scope>NUCLEOTIDE SEQUENCE</scope>
</reference>
<name>Q4RBP1_TETNG</name>
<sequence>SSQPHVVSTSMTNPAIAMTQQQQPPQQQQPQPVYKTPLPGSPPSAVLSGTTLVPTNTPIAGAPLPCSTFLPRPDRRLAVVDRWRLPKSATATNPLAVRGGITDMGPFAQKVPPNWVSTAVGGGGLDGYKRYYGPIDPEGLGPCMEQQAGSQTPKTIPRGHPQPPPASVAYYSEKGMDHGVGKRVVGSRNPAQAKGALKSLGTPRLPPKSQAPLPPTPPRQEVEHHPTSSFWKKRKPKKPKEPGGPL</sequence>